<evidence type="ECO:0000256" key="4">
    <source>
        <dbReference type="ARBA" id="ARBA00022490"/>
    </source>
</evidence>
<dbReference type="InterPro" id="IPR058922">
    <property type="entry name" value="WHD_DRP"/>
</dbReference>
<dbReference type="GO" id="GO:0005524">
    <property type="term" value="F:ATP binding"/>
    <property type="evidence" value="ECO:0007669"/>
    <property type="project" value="UniProtKB-KW"/>
</dbReference>
<dbReference type="GO" id="GO:0051607">
    <property type="term" value="P:defense response to virus"/>
    <property type="evidence" value="ECO:0007669"/>
    <property type="project" value="UniProtKB-ARBA"/>
</dbReference>
<dbReference type="PANTHER" id="PTHR23155:SF1152">
    <property type="entry name" value="AAA+ ATPASE DOMAIN-CONTAINING PROTEIN"/>
    <property type="match status" value="1"/>
</dbReference>
<evidence type="ECO:0000259" key="11">
    <source>
        <dbReference type="Pfam" id="PF00931"/>
    </source>
</evidence>
<dbReference type="GO" id="GO:0005737">
    <property type="term" value="C:cytoplasm"/>
    <property type="evidence" value="ECO:0007669"/>
    <property type="project" value="UniProtKB-SubCell"/>
</dbReference>
<evidence type="ECO:0000256" key="3">
    <source>
        <dbReference type="ARBA" id="ARBA00008894"/>
    </source>
</evidence>
<dbReference type="InterPro" id="IPR002182">
    <property type="entry name" value="NB-ARC"/>
</dbReference>
<keyword evidence="13" id="KW-1185">Reference proteome</keyword>
<dbReference type="Pfam" id="PF00931">
    <property type="entry name" value="NB-ARC"/>
    <property type="match status" value="1"/>
</dbReference>
<proteinExistence type="inferred from homology"/>
<dbReference type="OrthoDB" id="646178at2759"/>
<dbReference type="InterPro" id="IPR036388">
    <property type="entry name" value="WH-like_DNA-bd_sf"/>
</dbReference>
<evidence type="ECO:0000256" key="10">
    <source>
        <dbReference type="ARBA" id="ARBA00022840"/>
    </source>
</evidence>
<evidence type="ECO:0000256" key="7">
    <source>
        <dbReference type="ARBA" id="ARBA00022737"/>
    </source>
</evidence>
<keyword evidence="9" id="KW-0611">Plant defense</keyword>
<sequence>MAVAAYATLRSLSHVLDNLQLPARLRRLHVDTNRIQSLQETVQFLLDFLEAHSQRISEEIGVVGRQIADAAADAEEVVDRHIVDQLRFRSEEESHCMAALSSFSQDIDKVTGKLDSLTKELTKMVKEEWAIDAQEEQCIVSVPVKSPKVLPSSGNKTTVVGFDEHMDRIVDKLTRGEPNLQILSIVGMGGIGKTTLAQNIFDHPYTVHYFPKRIWLTISQEYSVQEILSSLLHNGKKQESSQTEAELGQRLYQSLFGERYLIVMDDVWSVEAWNDLKLFFPNNGKGSRVMLTTRESSLAISLGSQESYSLDFLNEEKSWNLFCQETFAQKDCPYPELAEIGKNIVKSCNGLPLTIVVLSKLLANSNMTREYWESIAKNVSTFRNSKDYEGCLQILSLSYNNLSVHLKPCFLYMSVFPEDSKIRVSKLTKLWIAEGFLKPIRGKSLEEVAKKYLRDLIDRNLFLSLEFGFDGKLKRCGIHDLLRDLCLREYEKEHFFYAPKVQCVGVDDEKKDKCFLCGLRTSLQRIDLNEVHDASQLTSLASVLVCSTCKNKYRSLKKARVVRARMRRYMYSVEQETLHPTSLRYLKTKPITEYDLSPSTIALLWNQETFKLFYTRSLKVPLTSVGHEIWDMPQLRHFIGSAHFALPKEAATQDFVIMENLHALYCMRDFRCTEDVLRRIPNLKKLGIYYEENNMEWTYYCLYNLVRLQKLESLSIEVDDLRPDNLPLENLTFPTSLKKLWLDSCNIPWEKMMTLGSLLPNLEKLVLKFNCFEGHEWNEVEGDFPRLKFLDISHNDHLERWRAENIHFPNLEILSLDDMQKLEEIPTILGDITTLHSIYLTHCTDSVINLAKQIVEEQHSYGNEILQLYIDGERYYQVGSS</sequence>
<dbReference type="Gene3D" id="3.40.50.300">
    <property type="entry name" value="P-loop containing nucleotide triphosphate hydrolases"/>
    <property type="match status" value="1"/>
</dbReference>
<dbReference type="KEGG" id="sind:105157435"/>
<dbReference type="PANTHER" id="PTHR23155">
    <property type="entry name" value="DISEASE RESISTANCE PROTEIN RP"/>
    <property type="match status" value="1"/>
</dbReference>
<evidence type="ECO:0000256" key="9">
    <source>
        <dbReference type="ARBA" id="ARBA00022821"/>
    </source>
</evidence>
<organism evidence="13 14">
    <name type="scientific">Sesamum indicum</name>
    <name type="common">Oriental sesame</name>
    <name type="synonym">Sesamum orientale</name>
    <dbReference type="NCBI Taxonomy" id="4182"/>
    <lineage>
        <taxon>Eukaryota</taxon>
        <taxon>Viridiplantae</taxon>
        <taxon>Streptophyta</taxon>
        <taxon>Embryophyta</taxon>
        <taxon>Tracheophyta</taxon>
        <taxon>Spermatophyta</taxon>
        <taxon>Magnoliopsida</taxon>
        <taxon>eudicotyledons</taxon>
        <taxon>Gunneridae</taxon>
        <taxon>Pentapetalae</taxon>
        <taxon>asterids</taxon>
        <taxon>lamiids</taxon>
        <taxon>Lamiales</taxon>
        <taxon>Pedaliaceae</taxon>
        <taxon>Sesamum</taxon>
    </lineage>
</organism>
<comment type="function">
    <text evidence="1">Confers resistance to late blight (Phytophthora infestans) races carrying the avirulence gene Avr1. Resistance proteins guard the plant against pathogens that contain an appropriate avirulence protein via an indirect interaction with this avirulence protein. That triggers a defense system including the hypersensitive response, which restricts the pathogen growth.</text>
</comment>
<dbReference type="Gene3D" id="1.10.10.10">
    <property type="entry name" value="Winged helix-like DNA-binding domain superfamily/Winged helix DNA-binding domain"/>
    <property type="match status" value="1"/>
</dbReference>
<gene>
    <name evidence="14" type="primary">LOC105157435</name>
</gene>
<evidence type="ECO:0000256" key="8">
    <source>
        <dbReference type="ARBA" id="ARBA00022741"/>
    </source>
</evidence>
<dbReference type="InterPro" id="IPR032675">
    <property type="entry name" value="LRR_dom_sf"/>
</dbReference>
<keyword evidence="4" id="KW-0963">Cytoplasm</keyword>
<dbReference type="InterPro" id="IPR042197">
    <property type="entry name" value="Apaf_helical"/>
</dbReference>
<keyword evidence="6" id="KW-0381">Hypersensitive response</keyword>
<keyword evidence="5" id="KW-0433">Leucine-rich repeat</keyword>
<dbReference type="FunFam" id="3.40.50.300:FF:001091">
    <property type="entry name" value="Probable disease resistance protein At1g61300"/>
    <property type="match status" value="1"/>
</dbReference>
<evidence type="ECO:0000256" key="6">
    <source>
        <dbReference type="ARBA" id="ARBA00022667"/>
    </source>
</evidence>
<protein>
    <submittedName>
        <fullName evidence="14">Late blight resistance protein homolog R1B-16 isoform X1</fullName>
    </submittedName>
</protein>
<keyword evidence="7" id="KW-0677">Repeat</keyword>
<dbReference type="InParanoid" id="A0A6I9SQS6"/>
<dbReference type="Gene3D" id="1.10.8.430">
    <property type="entry name" value="Helical domain of apoptotic protease-activating factors"/>
    <property type="match status" value="1"/>
</dbReference>
<dbReference type="InterPro" id="IPR027417">
    <property type="entry name" value="P-loop_NTPase"/>
</dbReference>
<name>A0A6I9SQS6_SESIN</name>
<feature type="domain" description="Disease resistance protein winged helix" evidence="12">
    <location>
        <begin position="415"/>
        <end position="486"/>
    </location>
</feature>
<dbReference type="SUPFAM" id="SSF52540">
    <property type="entry name" value="P-loop containing nucleoside triphosphate hydrolases"/>
    <property type="match status" value="1"/>
</dbReference>
<reference evidence="14" key="1">
    <citation type="submission" date="2025-08" db="UniProtKB">
        <authorList>
            <consortium name="RefSeq"/>
        </authorList>
    </citation>
    <scope>IDENTIFICATION</scope>
</reference>
<dbReference type="Proteomes" id="UP000504604">
    <property type="component" value="Linkage group LG3"/>
</dbReference>
<evidence type="ECO:0000313" key="13">
    <source>
        <dbReference type="Proteomes" id="UP000504604"/>
    </source>
</evidence>
<evidence type="ECO:0000256" key="1">
    <source>
        <dbReference type="ARBA" id="ARBA00002074"/>
    </source>
</evidence>
<dbReference type="Pfam" id="PF23559">
    <property type="entry name" value="WHD_DRP"/>
    <property type="match status" value="1"/>
</dbReference>
<comment type="subcellular location">
    <subcellularLocation>
        <location evidence="2">Cytoplasm</location>
    </subcellularLocation>
</comment>
<dbReference type="SUPFAM" id="SSF52058">
    <property type="entry name" value="L domain-like"/>
    <property type="match status" value="1"/>
</dbReference>
<dbReference type="RefSeq" id="XP_011072146.1">
    <property type="nucleotide sequence ID" value="XM_011073844.2"/>
</dbReference>
<keyword evidence="10" id="KW-0067">ATP-binding</keyword>
<dbReference type="GO" id="GO:0043531">
    <property type="term" value="F:ADP binding"/>
    <property type="evidence" value="ECO:0007669"/>
    <property type="project" value="InterPro"/>
</dbReference>
<accession>A0A6I9SQS6</accession>
<dbReference type="GeneID" id="105157435"/>
<dbReference type="PRINTS" id="PR00364">
    <property type="entry name" value="DISEASERSIST"/>
</dbReference>
<dbReference type="AlphaFoldDB" id="A0A6I9SQS6"/>
<comment type="similarity">
    <text evidence="3">Belongs to the disease resistance NB-LRR family.</text>
</comment>
<feature type="domain" description="NB-ARC" evidence="11">
    <location>
        <begin position="163"/>
        <end position="331"/>
    </location>
</feature>
<dbReference type="Gene3D" id="3.80.10.10">
    <property type="entry name" value="Ribonuclease Inhibitor"/>
    <property type="match status" value="1"/>
</dbReference>
<dbReference type="Gene3D" id="1.20.5.4130">
    <property type="match status" value="1"/>
</dbReference>
<evidence type="ECO:0000256" key="2">
    <source>
        <dbReference type="ARBA" id="ARBA00004496"/>
    </source>
</evidence>
<evidence type="ECO:0000313" key="14">
    <source>
        <dbReference type="RefSeq" id="XP_011072146.1"/>
    </source>
</evidence>
<dbReference type="Gramene" id="SIN_1020370.t">
    <property type="protein sequence ID" value="SIN_1020370.t.cds1"/>
    <property type="gene ID" value="SIN_1020370"/>
</dbReference>
<evidence type="ECO:0000259" key="12">
    <source>
        <dbReference type="Pfam" id="PF23559"/>
    </source>
</evidence>
<dbReference type="InterPro" id="IPR044974">
    <property type="entry name" value="Disease_R_plants"/>
</dbReference>
<dbReference type="GO" id="GO:0009626">
    <property type="term" value="P:plant-type hypersensitive response"/>
    <property type="evidence" value="ECO:0007669"/>
    <property type="project" value="UniProtKB-KW"/>
</dbReference>
<evidence type="ECO:0000256" key="5">
    <source>
        <dbReference type="ARBA" id="ARBA00022614"/>
    </source>
</evidence>
<dbReference type="FunFam" id="1.10.10.10:FF:000322">
    <property type="entry name" value="Probable disease resistance protein At1g63360"/>
    <property type="match status" value="1"/>
</dbReference>
<keyword evidence="8" id="KW-0547">Nucleotide-binding</keyword>